<dbReference type="Gene3D" id="3.40.50.150">
    <property type="entry name" value="Vaccinia Virus protein VP39"/>
    <property type="match status" value="1"/>
</dbReference>
<dbReference type="InterPro" id="IPR029063">
    <property type="entry name" value="SAM-dependent_MTases_sf"/>
</dbReference>
<evidence type="ECO:0000256" key="1">
    <source>
        <dbReference type="SAM" id="Phobius"/>
    </source>
</evidence>
<dbReference type="PANTHER" id="PTHR45085:SF3">
    <property type="entry name" value="S-ADENOSYL-L-METHIONINE-DEPENDENT METHYLTRANSFERASES SUPERFAMILY PROTEIN"/>
    <property type="match status" value="1"/>
</dbReference>
<dbReference type="Proteomes" id="UP000015453">
    <property type="component" value="Unassembled WGS sequence"/>
</dbReference>
<evidence type="ECO:0000313" key="3">
    <source>
        <dbReference type="Proteomes" id="UP000015453"/>
    </source>
</evidence>
<keyword evidence="1" id="KW-0472">Membrane</keyword>
<reference evidence="2 3" key="1">
    <citation type="journal article" date="2013" name="BMC Genomics">
        <title>The miniature genome of a carnivorous plant Genlisea aurea contains a low number of genes and short non-coding sequences.</title>
        <authorList>
            <person name="Leushkin E.V."/>
            <person name="Sutormin R.A."/>
            <person name="Nabieva E.R."/>
            <person name="Penin A.A."/>
            <person name="Kondrashov A.S."/>
            <person name="Logacheva M.D."/>
        </authorList>
    </citation>
    <scope>NUCLEOTIDE SEQUENCE [LARGE SCALE GENOMIC DNA]</scope>
</reference>
<keyword evidence="3" id="KW-1185">Reference proteome</keyword>
<keyword evidence="1" id="KW-0812">Transmembrane</keyword>
<evidence type="ECO:0008006" key="4">
    <source>
        <dbReference type="Google" id="ProtNLM"/>
    </source>
</evidence>
<dbReference type="EMBL" id="AUSU01006582">
    <property type="protein sequence ID" value="EPS61802.1"/>
    <property type="molecule type" value="Genomic_DNA"/>
</dbReference>
<gene>
    <name evidence="2" type="ORF">M569_12989</name>
</gene>
<accession>S8DPS7</accession>
<comment type="caution">
    <text evidence="2">The sequence shown here is derived from an EMBL/GenBank/DDBJ whole genome shotgun (WGS) entry which is preliminary data.</text>
</comment>
<name>S8DPS7_9LAMI</name>
<proteinExistence type="predicted"/>
<dbReference type="SUPFAM" id="SSF53335">
    <property type="entry name" value="S-adenosyl-L-methionine-dependent methyltransferases"/>
    <property type="match status" value="1"/>
</dbReference>
<sequence length="224" mass="24954">MEKHVQVFLNRLSVAAIGIATVIVLLLYVRTPETCFDPSDPHPKPHTRFPRSTCDFSHRPYSSVENRNRRLWSTKSWIGAVSSYSALFATFYSRDYVANRSRVLIVSAGAGQAVQALKELGAEDVTAVEIVESPPLVSRADPHNLPYFDGSFDLGVGLYLDRALYPKRYAAQIERTVRGGGYCVVSVEDSGEDRATEVAKLFQKSRFVDSRNVILAGERRKAIV</sequence>
<evidence type="ECO:0000313" key="2">
    <source>
        <dbReference type="EMBL" id="EPS61802.1"/>
    </source>
</evidence>
<organism evidence="2 3">
    <name type="scientific">Genlisea aurea</name>
    <dbReference type="NCBI Taxonomy" id="192259"/>
    <lineage>
        <taxon>Eukaryota</taxon>
        <taxon>Viridiplantae</taxon>
        <taxon>Streptophyta</taxon>
        <taxon>Embryophyta</taxon>
        <taxon>Tracheophyta</taxon>
        <taxon>Spermatophyta</taxon>
        <taxon>Magnoliopsida</taxon>
        <taxon>eudicotyledons</taxon>
        <taxon>Gunneridae</taxon>
        <taxon>Pentapetalae</taxon>
        <taxon>asterids</taxon>
        <taxon>lamiids</taxon>
        <taxon>Lamiales</taxon>
        <taxon>Lentibulariaceae</taxon>
        <taxon>Genlisea</taxon>
    </lineage>
</organism>
<keyword evidence="1" id="KW-1133">Transmembrane helix</keyword>
<feature type="transmembrane region" description="Helical" evidence="1">
    <location>
        <begin position="12"/>
        <end position="29"/>
    </location>
</feature>
<dbReference type="AlphaFoldDB" id="S8DPS7"/>
<dbReference type="OrthoDB" id="682522at2759"/>
<protein>
    <recommendedName>
        <fullName evidence="4">Methyltransferase type 11 domain-containing protein</fullName>
    </recommendedName>
</protein>
<feature type="non-terminal residue" evidence="2">
    <location>
        <position position="224"/>
    </location>
</feature>
<dbReference type="PANTHER" id="PTHR45085">
    <property type="entry name" value="F21J9.14"/>
    <property type="match status" value="1"/>
</dbReference>